<accession>A0A1F4ZDA3</accession>
<evidence type="ECO:0000256" key="6">
    <source>
        <dbReference type="ARBA" id="ARBA00022842"/>
    </source>
</evidence>
<keyword evidence="5 8" id="KW-0378">Hydrolase</keyword>
<sequence>MVVDTGVLVDVIRGESRAADYILGVQGSIRVSRLTVMELIKGAKSMVELNKLMRQLKALGPVEVVEVDGEISVVAGEIFSQYWFSQSLGIIDSFIGATAMVRGEELVTKNSRHFRGIPRLDLIVPY</sequence>
<evidence type="ECO:0000313" key="10">
    <source>
        <dbReference type="EMBL" id="OGD04369.1"/>
    </source>
</evidence>
<dbReference type="PANTHER" id="PTHR33653:SF1">
    <property type="entry name" value="RIBONUCLEASE VAPC2"/>
    <property type="match status" value="1"/>
</dbReference>
<dbReference type="PANTHER" id="PTHR33653">
    <property type="entry name" value="RIBONUCLEASE VAPC2"/>
    <property type="match status" value="1"/>
</dbReference>
<comment type="caution">
    <text evidence="10">The sequence shown here is derived from an EMBL/GenBank/DDBJ whole genome shotgun (WGS) entry which is preliminary data.</text>
</comment>
<dbReference type="InterPro" id="IPR022907">
    <property type="entry name" value="VapC_family"/>
</dbReference>
<dbReference type="EC" id="3.1.-.-" evidence="8"/>
<comment type="similarity">
    <text evidence="7 8">Belongs to the PINc/VapC protein family.</text>
</comment>
<evidence type="ECO:0000256" key="2">
    <source>
        <dbReference type="ARBA" id="ARBA00022649"/>
    </source>
</evidence>
<evidence type="ECO:0000256" key="7">
    <source>
        <dbReference type="ARBA" id="ARBA00038093"/>
    </source>
</evidence>
<dbReference type="GO" id="GO:0000287">
    <property type="term" value="F:magnesium ion binding"/>
    <property type="evidence" value="ECO:0007669"/>
    <property type="project" value="UniProtKB-UniRule"/>
</dbReference>
<comment type="function">
    <text evidence="8">Toxic component of a toxin-antitoxin (TA) system. An RNase.</text>
</comment>
<dbReference type="AlphaFoldDB" id="A0A1F4ZDA3"/>
<evidence type="ECO:0000256" key="1">
    <source>
        <dbReference type="ARBA" id="ARBA00001946"/>
    </source>
</evidence>
<feature type="domain" description="PIN" evidence="9">
    <location>
        <begin position="1"/>
        <end position="115"/>
    </location>
</feature>
<keyword evidence="2 8" id="KW-1277">Toxin-antitoxin system</keyword>
<evidence type="ECO:0000256" key="3">
    <source>
        <dbReference type="ARBA" id="ARBA00022722"/>
    </source>
</evidence>
<dbReference type="Proteomes" id="UP000177080">
    <property type="component" value="Unassembled WGS sequence"/>
</dbReference>
<keyword evidence="6 8" id="KW-0460">Magnesium</keyword>
<name>A0A1F4ZDA3_9BACT</name>
<dbReference type="STRING" id="1797259.A2989_05035"/>
<keyword evidence="4 8" id="KW-0479">Metal-binding</keyword>
<proteinExistence type="inferred from homology"/>
<gene>
    <name evidence="8" type="primary">vapC</name>
    <name evidence="10" type="ORF">A2989_05035</name>
</gene>
<evidence type="ECO:0000256" key="5">
    <source>
        <dbReference type="ARBA" id="ARBA00022801"/>
    </source>
</evidence>
<evidence type="ECO:0000259" key="9">
    <source>
        <dbReference type="Pfam" id="PF01850"/>
    </source>
</evidence>
<dbReference type="GO" id="GO:0090729">
    <property type="term" value="F:toxin activity"/>
    <property type="evidence" value="ECO:0007669"/>
    <property type="project" value="UniProtKB-KW"/>
</dbReference>
<dbReference type="CDD" id="cd18741">
    <property type="entry name" value="PIN_VapC4-5_FitB-like"/>
    <property type="match status" value="1"/>
</dbReference>
<dbReference type="Pfam" id="PF01850">
    <property type="entry name" value="PIN"/>
    <property type="match status" value="1"/>
</dbReference>
<feature type="binding site" evidence="8">
    <location>
        <position position="92"/>
    </location>
    <ligand>
        <name>Mg(2+)</name>
        <dbReference type="ChEBI" id="CHEBI:18420"/>
    </ligand>
</feature>
<keyword evidence="8" id="KW-0800">Toxin</keyword>
<protein>
    <recommendedName>
        <fullName evidence="8">Ribonuclease VapC</fullName>
        <shortName evidence="8">RNase VapC</shortName>
        <ecNumber evidence="8">3.1.-.-</ecNumber>
    </recommendedName>
    <alternativeName>
        <fullName evidence="8">Toxin VapC</fullName>
    </alternativeName>
</protein>
<dbReference type="GO" id="GO:0004540">
    <property type="term" value="F:RNA nuclease activity"/>
    <property type="evidence" value="ECO:0007669"/>
    <property type="project" value="InterPro"/>
</dbReference>
<dbReference type="HAMAP" id="MF_00265">
    <property type="entry name" value="VapC_Nob1"/>
    <property type="match status" value="1"/>
</dbReference>
<reference evidence="10 11" key="1">
    <citation type="journal article" date="2016" name="Nat. Commun.">
        <title>Thousands of microbial genomes shed light on interconnected biogeochemical processes in an aquifer system.</title>
        <authorList>
            <person name="Anantharaman K."/>
            <person name="Brown C.T."/>
            <person name="Hug L.A."/>
            <person name="Sharon I."/>
            <person name="Castelle C.J."/>
            <person name="Probst A.J."/>
            <person name="Thomas B.C."/>
            <person name="Singh A."/>
            <person name="Wilkins M.J."/>
            <person name="Karaoz U."/>
            <person name="Brodie E.L."/>
            <person name="Williams K.H."/>
            <person name="Hubbard S.S."/>
            <person name="Banfield J.F."/>
        </authorList>
    </citation>
    <scope>NUCLEOTIDE SEQUENCE [LARGE SCALE GENOMIC DNA]</scope>
</reference>
<evidence type="ECO:0000256" key="8">
    <source>
        <dbReference type="HAMAP-Rule" id="MF_00265"/>
    </source>
</evidence>
<evidence type="ECO:0000313" key="11">
    <source>
        <dbReference type="Proteomes" id="UP000177080"/>
    </source>
</evidence>
<keyword evidence="3 8" id="KW-0540">Nuclease</keyword>
<comment type="cofactor">
    <cofactor evidence="1 8">
        <name>Mg(2+)</name>
        <dbReference type="ChEBI" id="CHEBI:18420"/>
    </cofactor>
</comment>
<dbReference type="InterPro" id="IPR002716">
    <property type="entry name" value="PIN_dom"/>
</dbReference>
<feature type="binding site" evidence="8">
    <location>
        <position position="4"/>
    </location>
    <ligand>
        <name>Mg(2+)</name>
        <dbReference type="ChEBI" id="CHEBI:18420"/>
    </ligand>
</feature>
<organism evidence="10 11">
    <name type="scientific">Candidatus Amesbacteria bacterium RIFCSPLOWO2_01_FULL_48_25</name>
    <dbReference type="NCBI Taxonomy" id="1797259"/>
    <lineage>
        <taxon>Bacteria</taxon>
        <taxon>Candidatus Amesiibacteriota</taxon>
    </lineage>
</organism>
<dbReference type="GO" id="GO:0016787">
    <property type="term" value="F:hydrolase activity"/>
    <property type="evidence" value="ECO:0007669"/>
    <property type="project" value="UniProtKB-KW"/>
</dbReference>
<dbReference type="Gene3D" id="3.40.50.1010">
    <property type="entry name" value="5'-nuclease"/>
    <property type="match status" value="1"/>
</dbReference>
<dbReference type="SUPFAM" id="SSF88723">
    <property type="entry name" value="PIN domain-like"/>
    <property type="match status" value="1"/>
</dbReference>
<dbReference type="EMBL" id="MEXN01000001">
    <property type="protein sequence ID" value="OGD04369.1"/>
    <property type="molecule type" value="Genomic_DNA"/>
</dbReference>
<dbReference type="InterPro" id="IPR029060">
    <property type="entry name" value="PIN-like_dom_sf"/>
</dbReference>
<evidence type="ECO:0000256" key="4">
    <source>
        <dbReference type="ARBA" id="ARBA00022723"/>
    </source>
</evidence>
<dbReference type="InterPro" id="IPR050556">
    <property type="entry name" value="Type_II_TA_system_RNase"/>
</dbReference>